<feature type="signal peptide" evidence="1">
    <location>
        <begin position="1"/>
        <end position="25"/>
    </location>
</feature>
<evidence type="ECO:0000256" key="1">
    <source>
        <dbReference type="SAM" id="SignalP"/>
    </source>
</evidence>
<keyword evidence="3" id="KW-1185">Reference proteome</keyword>
<evidence type="ECO:0000313" key="2">
    <source>
        <dbReference type="EMBL" id="GIM66876.1"/>
    </source>
</evidence>
<dbReference type="RefSeq" id="WP_212995461.1">
    <property type="nucleotide sequence ID" value="NZ_BAAATW010000009.1"/>
</dbReference>
<accession>A0A919VKW8</accession>
<evidence type="ECO:0000313" key="3">
    <source>
        <dbReference type="Proteomes" id="UP000680865"/>
    </source>
</evidence>
<comment type="caution">
    <text evidence="2">The sequence shown here is derived from an EMBL/GenBank/DDBJ whole genome shotgun (WGS) entry which is preliminary data.</text>
</comment>
<keyword evidence="1" id="KW-0732">Signal</keyword>
<dbReference type="SUPFAM" id="SSF51695">
    <property type="entry name" value="PLC-like phosphodiesterases"/>
    <property type="match status" value="1"/>
</dbReference>
<sequence>MTDLRRMGAALLSAALIAVPAAANAAPLDDLPFASAISRATHNSYSGNIAGTRGSITHQLDSGVRFLEFDIWSGDYASAGDYRIGHSSAGDQVDHTGGNPAGDHLRDWLTLVNTWSAAHPTASPITVLLDLKDDLTTRTTAATGNLGALNQQLADVFGTRLIRSLDTPGALPAIGSLRGRVLTVLSGSAAARTGYKRDTGSNPAIAINAAGRVVEVHDNGSGVLWYWTGTYGTDGKLTWQRHGRYDTGKNPAVALNNDGTLVEVHQAPSGTNLWSRIGHLDAAGEITWSASAKYDTGVLPTVAFTDPAGTAFREIHQSQSNSQNWDWKATAGAATITWGAHATTTDARFPTTTAGTAGRTVTVSPGTLTATTDRAPAAARIRYAQLAFVEYQSGDTTELKDGALFWAATASNKAFIISARQSGATARAWDFDSASLATDPLANFPATNSPDADWYKTLLTRPDTVS</sequence>
<proteinExistence type="predicted"/>
<dbReference type="AlphaFoldDB" id="A0A919VKW8"/>
<protein>
    <submittedName>
        <fullName evidence="2">Uncharacterized protein</fullName>
    </submittedName>
</protein>
<dbReference type="PROSITE" id="PS50007">
    <property type="entry name" value="PIPLC_X_DOMAIN"/>
    <property type="match status" value="1"/>
</dbReference>
<dbReference type="InterPro" id="IPR017946">
    <property type="entry name" value="PLC-like_Pdiesterase_TIM-brl"/>
</dbReference>
<reference evidence="2" key="1">
    <citation type="submission" date="2021-03" db="EMBL/GenBank/DDBJ databases">
        <title>Whole genome shotgun sequence of Actinoplanes consettensis NBRC 14913.</title>
        <authorList>
            <person name="Komaki H."/>
            <person name="Tamura T."/>
        </authorList>
    </citation>
    <scope>NUCLEOTIDE SEQUENCE</scope>
    <source>
        <strain evidence="2">NBRC 14913</strain>
    </source>
</reference>
<dbReference type="GO" id="GO:0008081">
    <property type="term" value="F:phosphoric diester hydrolase activity"/>
    <property type="evidence" value="ECO:0007669"/>
    <property type="project" value="InterPro"/>
</dbReference>
<organism evidence="2 3">
    <name type="scientific">Winogradskya consettensis</name>
    <dbReference type="NCBI Taxonomy" id="113560"/>
    <lineage>
        <taxon>Bacteria</taxon>
        <taxon>Bacillati</taxon>
        <taxon>Actinomycetota</taxon>
        <taxon>Actinomycetes</taxon>
        <taxon>Micromonosporales</taxon>
        <taxon>Micromonosporaceae</taxon>
        <taxon>Winogradskya</taxon>
    </lineage>
</organism>
<dbReference type="CDD" id="cd08557">
    <property type="entry name" value="PI-PLCc_bacteria_like"/>
    <property type="match status" value="1"/>
</dbReference>
<dbReference type="EMBL" id="BOQP01000003">
    <property type="protein sequence ID" value="GIM66876.1"/>
    <property type="molecule type" value="Genomic_DNA"/>
</dbReference>
<feature type="chain" id="PRO_5037967937" evidence="1">
    <location>
        <begin position="26"/>
        <end position="466"/>
    </location>
</feature>
<gene>
    <name evidence="2" type="ORF">Aco04nite_03800</name>
</gene>
<dbReference type="Gene3D" id="3.20.20.190">
    <property type="entry name" value="Phosphatidylinositol (PI) phosphodiesterase"/>
    <property type="match status" value="1"/>
</dbReference>
<dbReference type="Proteomes" id="UP000680865">
    <property type="component" value="Unassembled WGS sequence"/>
</dbReference>
<dbReference type="GO" id="GO:0006629">
    <property type="term" value="P:lipid metabolic process"/>
    <property type="evidence" value="ECO:0007669"/>
    <property type="project" value="InterPro"/>
</dbReference>
<name>A0A919VKW8_9ACTN</name>